<sequence>MTKLVEDEDHDLEMEIMAELGPRVIEDIGVEEGHDFIFKRWTIDFHQLRKLINKRCVNVVKRQMREQPA</sequence>
<evidence type="ECO:0000313" key="4">
    <source>
        <dbReference type="Proteomes" id="UP001596417"/>
    </source>
</evidence>
<proteinExistence type="predicted"/>
<evidence type="ECO:0000313" key="3">
    <source>
        <dbReference type="EMBL" id="MFC7191985.1"/>
    </source>
</evidence>
<dbReference type="Proteomes" id="UP001596417">
    <property type="component" value="Unassembled WGS sequence"/>
</dbReference>
<evidence type="ECO:0000313" key="2">
    <source>
        <dbReference type="EMBL" id="MFC7191921.1"/>
    </source>
</evidence>
<keyword evidence="4" id="KW-1185">Reference proteome</keyword>
<gene>
    <name evidence="1" type="ORF">ACFQL7_00075</name>
    <name evidence="2" type="ORF">ACFQL7_20425</name>
    <name evidence="3" type="ORF">ACFQL7_20760</name>
</gene>
<reference evidence="4" key="2">
    <citation type="journal article" date="2019" name="Int. J. Syst. Evol. Microbiol.">
        <title>The Global Catalogue of Microorganisms (GCM) 10K type strain sequencing project: providing services to taxonomists for standard genome sequencing and annotation.</title>
        <authorList>
            <consortium name="The Broad Institute Genomics Platform"/>
            <consortium name="The Broad Institute Genome Sequencing Center for Infectious Disease"/>
            <person name="Wu L."/>
            <person name="Ma J."/>
        </authorList>
    </citation>
    <scope>NUCLEOTIDE SEQUENCE [LARGE SCALE GENOMIC DNA]</scope>
    <source>
        <strain evidence="4">RDMS1</strain>
    </source>
</reference>
<dbReference type="EMBL" id="JBHTAX010000001">
    <property type="protein sequence ID" value="MFC7188407.1"/>
    <property type="molecule type" value="Genomic_DNA"/>
</dbReference>
<name>A0ABD5YHM9_9EURY</name>
<dbReference type="EMBL" id="JBHTAX010000001">
    <property type="protein sequence ID" value="MFC7191921.1"/>
    <property type="molecule type" value="Genomic_DNA"/>
</dbReference>
<protein>
    <submittedName>
        <fullName evidence="1">Uncharacterized protein</fullName>
    </submittedName>
</protein>
<dbReference type="AlphaFoldDB" id="A0ABD5YHM9"/>
<reference evidence="1" key="3">
    <citation type="submission" date="2024-09" db="EMBL/GenBank/DDBJ databases">
        <authorList>
            <person name="Sun Q."/>
        </authorList>
    </citation>
    <scope>NUCLEOTIDE SEQUENCE</scope>
    <source>
        <strain evidence="1">NBRC 107106</strain>
    </source>
</reference>
<dbReference type="EMBL" id="JBHTAX010000002">
    <property type="protein sequence ID" value="MFC7191985.1"/>
    <property type="molecule type" value="Genomic_DNA"/>
</dbReference>
<reference evidence="1" key="1">
    <citation type="journal article" date="2014" name="Int. J. Syst. Evol. Microbiol.">
        <title>Complete genome sequence of Corynebacterium casei LMG S-19264T (=DSM 44701T), isolated from a smear-ripened cheese.</title>
        <authorList>
            <consortium name="US DOE Joint Genome Institute (JGI-PGF)"/>
            <person name="Walter F."/>
            <person name="Albersmeier A."/>
            <person name="Kalinowski J."/>
            <person name="Ruckert C."/>
        </authorList>
    </citation>
    <scope>NUCLEOTIDE SEQUENCE [LARGE SCALE GENOMIC DNA]</scope>
    <source>
        <strain evidence="1">NBRC 107106</strain>
    </source>
</reference>
<accession>A0ABD5YHM9</accession>
<evidence type="ECO:0000313" key="1">
    <source>
        <dbReference type="EMBL" id="MFC7188407.1"/>
    </source>
</evidence>
<organism evidence="1 4">
    <name type="scientific">Halocatena marina</name>
    <dbReference type="NCBI Taxonomy" id="2934937"/>
    <lineage>
        <taxon>Archaea</taxon>
        <taxon>Methanobacteriati</taxon>
        <taxon>Methanobacteriota</taxon>
        <taxon>Stenosarchaea group</taxon>
        <taxon>Halobacteria</taxon>
        <taxon>Halobacteriales</taxon>
        <taxon>Natronomonadaceae</taxon>
        <taxon>Halocatena</taxon>
    </lineage>
</organism>
<comment type="caution">
    <text evidence="1">The sequence shown here is derived from an EMBL/GenBank/DDBJ whole genome shotgun (WGS) entry which is preliminary data.</text>
</comment>
<dbReference type="RefSeq" id="WP_390204226.1">
    <property type="nucleotide sequence ID" value="NZ_JBHTAX010000001.1"/>
</dbReference>